<name>A0AAD8S1A9_LOLMU</name>
<comment type="pathway">
    <text evidence="2">Protein modification; protein ubiquitination.</text>
</comment>
<dbReference type="GO" id="GO:0010114">
    <property type="term" value="P:response to red light"/>
    <property type="evidence" value="ECO:0007669"/>
    <property type="project" value="TreeGrafter"/>
</dbReference>
<gene>
    <name evidence="5" type="ORF">QYE76_060465</name>
</gene>
<dbReference type="AlphaFoldDB" id="A0AAD8S1A9"/>
<dbReference type="FunFam" id="1.25.40.420:FF:000008">
    <property type="entry name" value="BTB/POZ domain-containing protein POB1"/>
    <property type="match status" value="1"/>
</dbReference>
<comment type="function">
    <text evidence="1">May act as a substrate-specific adapter of an E3 ubiquitin-protein ligase complex (CUL3-RBX1-BTB) which mediates the ubiquitination and subsequent proteasomal degradation of target proteins.</text>
</comment>
<dbReference type="GO" id="GO:0005634">
    <property type="term" value="C:nucleus"/>
    <property type="evidence" value="ECO:0007669"/>
    <property type="project" value="TreeGrafter"/>
</dbReference>
<evidence type="ECO:0000313" key="6">
    <source>
        <dbReference type="Proteomes" id="UP001231189"/>
    </source>
</evidence>
<organism evidence="5 6">
    <name type="scientific">Lolium multiflorum</name>
    <name type="common">Italian ryegrass</name>
    <name type="synonym">Lolium perenne subsp. multiflorum</name>
    <dbReference type="NCBI Taxonomy" id="4521"/>
    <lineage>
        <taxon>Eukaryota</taxon>
        <taxon>Viridiplantae</taxon>
        <taxon>Streptophyta</taxon>
        <taxon>Embryophyta</taxon>
        <taxon>Tracheophyta</taxon>
        <taxon>Spermatophyta</taxon>
        <taxon>Magnoliopsida</taxon>
        <taxon>Liliopsida</taxon>
        <taxon>Poales</taxon>
        <taxon>Poaceae</taxon>
        <taxon>BOP clade</taxon>
        <taxon>Pooideae</taxon>
        <taxon>Poodae</taxon>
        <taxon>Poeae</taxon>
        <taxon>Poeae Chloroplast Group 2 (Poeae type)</taxon>
        <taxon>Loliodinae</taxon>
        <taxon>Loliinae</taxon>
        <taxon>Lolium</taxon>
    </lineage>
</organism>
<keyword evidence="3" id="KW-0833">Ubl conjugation pathway</keyword>
<dbReference type="Gene3D" id="3.30.710.10">
    <property type="entry name" value="Potassium Channel Kv1.1, Chain A"/>
    <property type="match status" value="1"/>
</dbReference>
<dbReference type="PANTHER" id="PTHR46336">
    <property type="entry name" value="OS02G0260700 PROTEIN"/>
    <property type="match status" value="1"/>
</dbReference>
<dbReference type="InterPro" id="IPR011705">
    <property type="entry name" value="BACK"/>
</dbReference>
<proteinExistence type="predicted"/>
<accession>A0AAD8S1A9</accession>
<dbReference type="EMBL" id="JAUUTY010000004">
    <property type="protein sequence ID" value="KAK1642660.1"/>
    <property type="molecule type" value="Genomic_DNA"/>
</dbReference>
<dbReference type="Proteomes" id="UP001231189">
    <property type="component" value="Unassembled WGS sequence"/>
</dbReference>
<evidence type="ECO:0000313" key="5">
    <source>
        <dbReference type="EMBL" id="KAK1642660.1"/>
    </source>
</evidence>
<dbReference type="InterPro" id="IPR011333">
    <property type="entry name" value="SKP1/BTB/POZ_sf"/>
</dbReference>
<sequence length="435" mass="49769">MDLDFSSWGAVPSFEFAFNSENFSDRVLQLEVVPCDDDGGESLPDSARTPKEKEENAVMELLGFMYRGKLTSREPTLLLDILMAADKFEVLSCMRHCSQLLSRLRMNTESALLYLDHPCSVLMVAEVQCMVGAAKEFLTDKYKDVDKFGHEVMNFPLAGIEAIFSSTDIQVESEDHVYRFLLKWVRARYLELEERRDILSCRLLPLVRFNHMACTTVQEILACTDDDIDHEKVSKLITKALLHKAYPTVMEGVLSANLFRTCWPFAERGYKTKPVKVVVFDPNFLEAIVYLGLTREECSRLFPLGKIWSQTFYLAGQEFRLVATCKMDEISNSYSFGLYVELLWMPERSKSVMLAFQFAARKEPTGKFISQPNNYLKICTFRKDDLTLGCDDVFEMPWSTFVADDSLFINGVLHLRADLTVLEIYGGHDMVSQQS</sequence>
<dbReference type="Pfam" id="PF07707">
    <property type="entry name" value="BACK"/>
    <property type="match status" value="1"/>
</dbReference>
<evidence type="ECO:0000256" key="2">
    <source>
        <dbReference type="ARBA" id="ARBA00004906"/>
    </source>
</evidence>
<evidence type="ECO:0000256" key="1">
    <source>
        <dbReference type="ARBA" id="ARBA00002668"/>
    </source>
</evidence>
<protein>
    <recommendedName>
        <fullName evidence="4">BACK domain-containing protein</fullName>
    </recommendedName>
</protein>
<dbReference type="Gene3D" id="1.25.40.420">
    <property type="match status" value="1"/>
</dbReference>
<evidence type="ECO:0000259" key="4">
    <source>
        <dbReference type="Pfam" id="PF07707"/>
    </source>
</evidence>
<dbReference type="InterPro" id="IPR045890">
    <property type="entry name" value="POB1-like"/>
</dbReference>
<keyword evidence="6" id="KW-1185">Reference proteome</keyword>
<feature type="domain" description="BACK" evidence="4">
    <location>
        <begin position="149"/>
        <end position="219"/>
    </location>
</feature>
<reference evidence="5" key="1">
    <citation type="submission" date="2023-07" db="EMBL/GenBank/DDBJ databases">
        <title>A chromosome-level genome assembly of Lolium multiflorum.</title>
        <authorList>
            <person name="Chen Y."/>
            <person name="Copetti D."/>
            <person name="Kolliker R."/>
            <person name="Studer B."/>
        </authorList>
    </citation>
    <scope>NUCLEOTIDE SEQUENCE</scope>
    <source>
        <strain evidence="5">02402/16</strain>
        <tissue evidence="5">Leaf</tissue>
    </source>
</reference>
<dbReference type="PANTHER" id="PTHR46336:SF21">
    <property type="entry name" value="OS02G0260700 PROTEIN"/>
    <property type="match status" value="1"/>
</dbReference>
<evidence type="ECO:0000256" key="3">
    <source>
        <dbReference type="ARBA" id="ARBA00022786"/>
    </source>
</evidence>
<comment type="caution">
    <text evidence="5">The sequence shown here is derived from an EMBL/GenBank/DDBJ whole genome shotgun (WGS) entry which is preliminary data.</text>
</comment>